<evidence type="ECO:0000313" key="2">
    <source>
        <dbReference type="Proteomes" id="UP000070376"/>
    </source>
</evidence>
<organism evidence="1 2">
    <name type="scientific">Heyndrickxia coagulans</name>
    <name type="common">Weizmannia coagulans</name>
    <dbReference type="NCBI Taxonomy" id="1398"/>
    <lineage>
        <taxon>Bacteria</taxon>
        <taxon>Bacillati</taxon>
        <taxon>Bacillota</taxon>
        <taxon>Bacilli</taxon>
        <taxon>Bacillales</taxon>
        <taxon>Bacillaceae</taxon>
        <taxon>Heyndrickxia</taxon>
    </lineage>
</organism>
<dbReference type="EMBL" id="LRPN01000047">
    <property type="protein sequence ID" value="KWZ82968.1"/>
    <property type="molecule type" value="Genomic_DNA"/>
</dbReference>
<accession>A0A133KTQ8</accession>
<gene>
    <name evidence="1" type="ORF">HMPREF3213_01453</name>
</gene>
<evidence type="ECO:0000313" key="1">
    <source>
        <dbReference type="EMBL" id="KWZ82968.1"/>
    </source>
</evidence>
<reference evidence="2" key="1">
    <citation type="submission" date="2016-01" db="EMBL/GenBank/DDBJ databases">
        <authorList>
            <person name="Mitreva M."/>
            <person name="Pepin K.H."/>
            <person name="Mihindukulasuriya K.A."/>
            <person name="Fulton R."/>
            <person name="Fronick C."/>
            <person name="O'Laughlin M."/>
            <person name="Miner T."/>
            <person name="Herter B."/>
            <person name="Rosa B.A."/>
            <person name="Cordes M."/>
            <person name="Tomlinson C."/>
            <person name="Wollam A."/>
            <person name="Palsikar V.B."/>
            <person name="Mardis E.R."/>
            <person name="Wilson R.K."/>
        </authorList>
    </citation>
    <scope>NUCLEOTIDE SEQUENCE [LARGE SCALE GENOMIC DNA]</scope>
    <source>
        <strain evidence="2">GED7749B</strain>
    </source>
</reference>
<sequence>MPDDFMKTDFSDTLCPTIIAYQNQQMIRFSIFNRRPAQNCISRSLASVYQK</sequence>
<dbReference type="Proteomes" id="UP000070376">
    <property type="component" value="Unassembled WGS sequence"/>
</dbReference>
<dbReference type="AlphaFoldDB" id="A0A133KTQ8"/>
<dbReference type="PATRIC" id="fig|1398.22.peg.1463"/>
<name>A0A133KTQ8_HEYCO</name>
<comment type="caution">
    <text evidence="1">The sequence shown here is derived from an EMBL/GenBank/DDBJ whole genome shotgun (WGS) entry which is preliminary data.</text>
</comment>
<proteinExistence type="predicted"/>
<protein>
    <submittedName>
        <fullName evidence="1">Uncharacterized protein</fullName>
    </submittedName>
</protein>